<proteinExistence type="predicted"/>
<reference evidence="2" key="1">
    <citation type="journal article" date="2014" name="Environ. Microbiol.">
        <title>Comparative genomics of the marine bacterial genus Glaciecola reveals the high degree of genomic diversity and genomic characteristic for cold adaptation.</title>
        <authorList>
            <person name="Qin Q.L."/>
            <person name="Xie B.B."/>
            <person name="Yu Y."/>
            <person name="Shu Y.L."/>
            <person name="Rong J.C."/>
            <person name="Zhang Y.J."/>
            <person name="Zhao D.L."/>
            <person name="Chen X.L."/>
            <person name="Zhang X.Y."/>
            <person name="Chen B."/>
            <person name="Zhou B.C."/>
            <person name="Zhang Y.Z."/>
        </authorList>
    </citation>
    <scope>NUCLEOTIDE SEQUENCE [LARGE SCALE GENOMIC DNA]</scope>
    <source>
        <strain evidence="2">LMG 21857</strain>
    </source>
</reference>
<organism evidence="1 2">
    <name type="scientific">Paraglaciecola polaris LMG 21857</name>
    <dbReference type="NCBI Taxonomy" id="1129793"/>
    <lineage>
        <taxon>Bacteria</taxon>
        <taxon>Pseudomonadati</taxon>
        <taxon>Pseudomonadota</taxon>
        <taxon>Gammaproteobacteria</taxon>
        <taxon>Alteromonadales</taxon>
        <taxon>Alteromonadaceae</taxon>
        <taxon>Paraglaciecola</taxon>
    </lineage>
</organism>
<evidence type="ECO:0000313" key="1">
    <source>
        <dbReference type="EMBL" id="GAC31371.1"/>
    </source>
</evidence>
<name>K6Z5B0_9ALTE</name>
<dbReference type="Proteomes" id="UP000006322">
    <property type="component" value="Unassembled WGS sequence"/>
</dbReference>
<dbReference type="STRING" id="1129793.GPLA_0453"/>
<keyword evidence="2" id="KW-1185">Reference proteome</keyword>
<accession>K6Z5B0</accession>
<dbReference type="AlphaFoldDB" id="K6Z5B0"/>
<protein>
    <submittedName>
        <fullName evidence="1">Uncharacterized protein</fullName>
    </submittedName>
</protein>
<dbReference type="OrthoDB" id="6322227at2"/>
<comment type="caution">
    <text evidence="1">The sequence shown here is derived from an EMBL/GenBank/DDBJ whole genome shotgun (WGS) entry which is preliminary data.</text>
</comment>
<gene>
    <name evidence="1" type="ORF">GPLA_0453</name>
</gene>
<sequence length="122" mass="14225">MKRSYSPASRRRQSNNSAQHDNIDRQILVLHKAMALKLIARCDLRQQVIETIESRYTNGQLRHGGYLVWSCLMEYIAEQPDVFLQGVLADTAQMRKLRRRTPFVNVLTEQERLHTLNTSLSE</sequence>
<dbReference type="RefSeq" id="WP_007103177.1">
    <property type="nucleotide sequence ID" value="NZ_BAER01000017.1"/>
</dbReference>
<evidence type="ECO:0000313" key="2">
    <source>
        <dbReference type="Proteomes" id="UP000006322"/>
    </source>
</evidence>
<dbReference type="EMBL" id="BAER01000017">
    <property type="protein sequence ID" value="GAC31371.1"/>
    <property type="molecule type" value="Genomic_DNA"/>
</dbReference>